<protein>
    <submittedName>
        <fullName evidence="1">Uncharacterized protein DUF5063</fullName>
    </submittedName>
</protein>
<proteinExistence type="predicted"/>
<dbReference type="InterPro" id="IPR038312">
    <property type="entry name" value="DUF5063_sf"/>
</dbReference>
<dbReference type="RefSeq" id="WP_125486364.1">
    <property type="nucleotide sequence ID" value="NZ_RSDW01000001.1"/>
</dbReference>
<name>A0A428MM96_9BACT</name>
<dbReference type="Proteomes" id="UP000269669">
    <property type="component" value="Unassembled WGS sequence"/>
</dbReference>
<keyword evidence="2" id="KW-1185">Reference proteome</keyword>
<gene>
    <name evidence="1" type="ORF">EDE15_3494</name>
</gene>
<sequence length="170" mass="18910">MISSPETLEATSVEIFRQSAESFCTLVEDPRLEPKQGALEALLVTLSEVYYLGLLLPQIEPSTNDWPLDDIAAREAEVRSTLSALMGIEDIYWKPFDPQSNPAEEPVTGMLSADLSEIWGDLKSGLLTLERYGEAALGDVQWDWRFSLKSHWGSHAVNALATLHSLVQYT</sequence>
<evidence type="ECO:0000313" key="2">
    <source>
        <dbReference type="Proteomes" id="UP000269669"/>
    </source>
</evidence>
<dbReference type="Pfam" id="PF16702">
    <property type="entry name" value="DUF5063"/>
    <property type="match status" value="1"/>
</dbReference>
<dbReference type="InterPro" id="IPR032025">
    <property type="entry name" value="DUF5063"/>
</dbReference>
<dbReference type="AlphaFoldDB" id="A0A428MM96"/>
<dbReference type="Gene3D" id="1.20.120.1550">
    <property type="entry name" value="Protein of unknown function DUF5063"/>
    <property type="match status" value="1"/>
</dbReference>
<reference evidence="1 2" key="1">
    <citation type="submission" date="2018-12" db="EMBL/GenBank/DDBJ databases">
        <title>Sequencing of bacterial isolates from soil warming experiment in Harvard Forest, Massachusetts, USA.</title>
        <authorList>
            <person name="Deangelis K."/>
        </authorList>
    </citation>
    <scope>NUCLEOTIDE SEQUENCE [LARGE SCALE GENOMIC DNA]</scope>
    <source>
        <strain evidence="1 2">EB153</strain>
    </source>
</reference>
<accession>A0A428MM96</accession>
<dbReference type="EMBL" id="RSDW01000001">
    <property type="protein sequence ID" value="RSL17942.1"/>
    <property type="molecule type" value="Genomic_DNA"/>
</dbReference>
<dbReference type="OrthoDB" id="5187175at2"/>
<comment type="caution">
    <text evidence="1">The sequence shown here is derived from an EMBL/GenBank/DDBJ whole genome shotgun (WGS) entry which is preliminary data.</text>
</comment>
<organism evidence="1 2">
    <name type="scientific">Edaphobacter aggregans</name>
    <dbReference type="NCBI Taxonomy" id="570835"/>
    <lineage>
        <taxon>Bacteria</taxon>
        <taxon>Pseudomonadati</taxon>
        <taxon>Acidobacteriota</taxon>
        <taxon>Terriglobia</taxon>
        <taxon>Terriglobales</taxon>
        <taxon>Acidobacteriaceae</taxon>
        <taxon>Edaphobacter</taxon>
    </lineage>
</organism>
<evidence type="ECO:0000313" key="1">
    <source>
        <dbReference type="EMBL" id="RSL17942.1"/>
    </source>
</evidence>